<dbReference type="InterPro" id="IPR028081">
    <property type="entry name" value="Leu-bd"/>
</dbReference>
<dbReference type="PROSITE" id="PS51257">
    <property type="entry name" value="PROKAR_LIPOPROTEIN"/>
    <property type="match status" value="1"/>
</dbReference>
<comment type="similarity">
    <text evidence="1">Belongs to the leucine-binding protein family.</text>
</comment>
<gene>
    <name evidence="4" type="ORF">CIK66_03620</name>
</gene>
<dbReference type="InterPro" id="IPR006311">
    <property type="entry name" value="TAT_signal"/>
</dbReference>
<dbReference type="EMBL" id="NRGR01000006">
    <property type="protein sequence ID" value="PCC40479.1"/>
    <property type="molecule type" value="Genomic_DNA"/>
</dbReference>
<dbReference type="Pfam" id="PF13458">
    <property type="entry name" value="Peripla_BP_6"/>
    <property type="match status" value="1"/>
</dbReference>
<keyword evidence="2" id="KW-0732">Signal</keyword>
<dbReference type="PANTHER" id="PTHR30483:SF6">
    <property type="entry name" value="PERIPLASMIC BINDING PROTEIN OF ABC TRANSPORTER FOR NATURAL AMINO ACIDS"/>
    <property type="match status" value="1"/>
</dbReference>
<dbReference type="RefSeq" id="WP_096196580.1">
    <property type="nucleotide sequence ID" value="NZ_JBQQKT010000009.1"/>
</dbReference>
<dbReference type="OrthoDB" id="4789056at2"/>
<keyword evidence="5" id="KW-1185">Reference proteome</keyword>
<name>A0A2A3YMN1_9MICO</name>
<evidence type="ECO:0000259" key="3">
    <source>
        <dbReference type="Pfam" id="PF13458"/>
    </source>
</evidence>
<dbReference type="AlphaFoldDB" id="A0A2A3YMN1"/>
<dbReference type="InterPro" id="IPR028082">
    <property type="entry name" value="Peripla_BP_I"/>
</dbReference>
<dbReference type="Gene3D" id="3.40.50.2300">
    <property type="match status" value="2"/>
</dbReference>
<evidence type="ECO:0000313" key="4">
    <source>
        <dbReference type="EMBL" id="PCC40479.1"/>
    </source>
</evidence>
<dbReference type="PROSITE" id="PS51318">
    <property type="entry name" value="TAT"/>
    <property type="match status" value="1"/>
</dbReference>
<proteinExistence type="inferred from homology"/>
<evidence type="ECO:0000256" key="2">
    <source>
        <dbReference type="ARBA" id="ARBA00022729"/>
    </source>
</evidence>
<comment type="caution">
    <text evidence="4">The sequence shown here is derived from an EMBL/GenBank/DDBJ whole genome shotgun (WGS) entry which is preliminary data.</text>
</comment>
<accession>A0A2A3YMN1</accession>
<organism evidence="4 5">
    <name type="scientific">Brachybacterium alimentarium</name>
    <dbReference type="NCBI Taxonomy" id="47845"/>
    <lineage>
        <taxon>Bacteria</taxon>
        <taxon>Bacillati</taxon>
        <taxon>Actinomycetota</taxon>
        <taxon>Actinomycetes</taxon>
        <taxon>Micrococcales</taxon>
        <taxon>Dermabacteraceae</taxon>
        <taxon>Brachybacterium</taxon>
    </lineage>
</organism>
<reference evidence="4 5" key="1">
    <citation type="journal article" date="2017" name="Elife">
        <title>Extensive horizontal gene transfer in cheese-associated bacteria.</title>
        <authorList>
            <person name="Bonham K.S."/>
            <person name="Wolfe B.E."/>
            <person name="Dutton R.J."/>
        </authorList>
    </citation>
    <scope>NUCLEOTIDE SEQUENCE [LARGE SCALE GENOMIC DNA]</scope>
    <source>
        <strain evidence="4 5">341_9</strain>
    </source>
</reference>
<evidence type="ECO:0000256" key="1">
    <source>
        <dbReference type="ARBA" id="ARBA00010062"/>
    </source>
</evidence>
<protein>
    <recommendedName>
        <fullName evidence="3">Leucine-binding protein domain-containing protein</fullName>
    </recommendedName>
</protein>
<sequence>MRTTMPMRRRTLIRGLGVGAFGAGALSACSGGFRRARAAPTAAAAPEPLHEPETELVLGSLGAVHGRSAPFERAISVAVDQAMIDLNASFEGLFGHEVAMRERIVAPETGADLSAEIAGLAEAGVSAVVSSLDEEALATAMPLLAEAGIAVIDVFTSGLSVRAPEVRTGNMLIRLAPQDAAIAQLYADIALRASADDGSTAGTLAYVSEETAQGRSLVQELRRILEPAGGAVALESFHPVGDLGSTDDLVAALLDDPPALLVLNGGGEAGTLLSALHTASRDENGRRTVTIPARLGPAASIDYSGAGLAAGCLESATGYEPGGELSEEHLNMMLNADPELQTIGCAYSQQAYDAVMLAALAAQEALSVDGAAIAGAVQRVLEGSTACTDYGTCRDILRTGAEAGSAGSVAFAGRAGTLRLGPTKDVSATSIRGVAWTTANQKSFTSPTAVGTAL</sequence>
<dbReference type="PANTHER" id="PTHR30483">
    <property type="entry name" value="LEUCINE-SPECIFIC-BINDING PROTEIN"/>
    <property type="match status" value="1"/>
</dbReference>
<dbReference type="Proteomes" id="UP000218598">
    <property type="component" value="Unassembled WGS sequence"/>
</dbReference>
<dbReference type="InterPro" id="IPR051010">
    <property type="entry name" value="BCAA_transport"/>
</dbReference>
<dbReference type="SUPFAM" id="SSF53822">
    <property type="entry name" value="Periplasmic binding protein-like I"/>
    <property type="match status" value="1"/>
</dbReference>
<evidence type="ECO:0000313" key="5">
    <source>
        <dbReference type="Proteomes" id="UP000218598"/>
    </source>
</evidence>
<feature type="domain" description="Leucine-binding protein" evidence="3">
    <location>
        <begin position="58"/>
        <end position="377"/>
    </location>
</feature>